<comment type="caution">
    <text evidence="2">The sequence shown here is derived from an EMBL/GenBank/DDBJ whole genome shotgun (WGS) entry which is preliminary data.</text>
</comment>
<keyword evidence="1" id="KW-0472">Membrane</keyword>
<feature type="transmembrane region" description="Helical" evidence="1">
    <location>
        <begin position="71"/>
        <end position="92"/>
    </location>
</feature>
<feature type="transmembrane region" description="Helical" evidence="1">
    <location>
        <begin position="104"/>
        <end position="125"/>
    </location>
</feature>
<dbReference type="AlphaFoldDB" id="A0A5J5J404"/>
<protein>
    <submittedName>
        <fullName evidence="2">Uncharacterized protein</fullName>
    </submittedName>
</protein>
<accession>A0A5J5J404</accession>
<sequence>MATVEKYTQQLMLALRLRDVPGEVIGDAIAQVESHIAETGEDPVAAFGPAREYAASFGGETAPARRWPWYIVNWLVGFLFGCVLIIGVFGQMRGEEVFWGFHPIIAIVVGAVGLVGYFVIIVVIWGERVKDPRKAPNGLDSA</sequence>
<keyword evidence="1" id="KW-0812">Transmembrane</keyword>
<dbReference type="Proteomes" id="UP000325827">
    <property type="component" value="Unassembled WGS sequence"/>
</dbReference>
<proteinExistence type="predicted"/>
<evidence type="ECO:0000313" key="3">
    <source>
        <dbReference type="Proteomes" id="UP000325827"/>
    </source>
</evidence>
<keyword evidence="3" id="KW-1185">Reference proteome</keyword>
<name>A0A5J5J404_9MICO</name>
<evidence type="ECO:0000313" key="2">
    <source>
        <dbReference type="EMBL" id="KAA9110732.1"/>
    </source>
</evidence>
<keyword evidence="1" id="KW-1133">Transmembrane helix</keyword>
<dbReference type="RefSeq" id="WP_150447506.1">
    <property type="nucleotide sequence ID" value="NZ_VYSA01000001.1"/>
</dbReference>
<evidence type="ECO:0000256" key="1">
    <source>
        <dbReference type="SAM" id="Phobius"/>
    </source>
</evidence>
<dbReference type="Pfam" id="PF22564">
    <property type="entry name" value="HAAS"/>
    <property type="match status" value="1"/>
</dbReference>
<gene>
    <name evidence="2" type="ORF">F6B43_03575</name>
</gene>
<dbReference type="OrthoDB" id="5192631at2"/>
<dbReference type="EMBL" id="VYSA01000001">
    <property type="protein sequence ID" value="KAA9110732.1"/>
    <property type="molecule type" value="Genomic_DNA"/>
</dbReference>
<organism evidence="2 3">
    <name type="scientific">Microbacterium rhizomatis</name>
    <dbReference type="NCBI Taxonomy" id="1631477"/>
    <lineage>
        <taxon>Bacteria</taxon>
        <taxon>Bacillati</taxon>
        <taxon>Actinomycetota</taxon>
        <taxon>Actinomycetes</taxon>
        <taxon>Micrococcales</taxon>
        <taxon>Microbacteriaceae</taxon>
        <taxon>Microbacterium</taxon>
    </lineage>
</organism>
<reference evidence="3" key="1">
    <citation type="submission" date="2019-09" db="EMBL/GenBank/DDBJ databases">
        <title>Mumia zhuanghuii sp. nov. isolated from the intestinal contents of plateau pika (Ochotona curzoniae) in the Qinghai-Tibet plateau of China.</title>
        <authorList>
            <person name="Tian Z."/>
        </authorList>
    </citation>
    <scope>NUCLEOTIDE SEQUENCE [LARGE SCALE GENOMIC DNA]</scope>
    <source>
        <strain evidence="3">JCM 30598</strain>
    </source>
</reference>